<dbReference type="AlphaFoldDB" id="A0A182SEB8"/>
<evidence type="ECO:0000313" key="2">
    <source>
        <dbReference type="Proteomes" id="UP000075901"/>
    </source>
</evidence>
<sequence>MLAYFTNGTRAPDTSYRLRIPISRQNRCVLTENDHQTINFGTDLFHRCNYIPPNLTNQTSGSVQNYTKFCQDLQAGLYAQLLHGIYPDISSSEGKSYDKLNLYLSKYGNPINRTTDWIRVRSTNVILDTEPGSEAPASTDTTESYFTCSNMLINVEYRLYYARTRVREVRHQAIVHDGEIVFGPRVNLRFRLDEEIRVPIFIQVQFFDLTSSSVAVYS</sequence>
<dbReference type="PANTHER" id="PTHR14611:SF2">
    <property type="entry name" value="TECTONIC"/>
    <property type="match status" value="1"/>
</dbReference>
<accession>A0A182SEB8</accession>
<evidence type="ECO:0008006" key="3">
    <source>
        <dbReference type="Google" id="ProtNLM"/>
    </source>
</evidence>
<dbReference type="Proteomes" id="UP000075901">
    <property type="component" value="Unassembled WGS sequence"/>
</dbReference>
<reference evidence="2" key="1">
    <citation type="submission" date="2013-09" db="EMBL/GenBank/DDBJ databases">
        <title>The Genome Sequence of Anopheles maculatus species B.</title>
        <authorList>
            <consortium name="The Broad Institute Genomics Platform"/>
            <person name="Neafsey D.E."/>
            <person name="Besansky N."/>
            <person name="Howell P."/>
            <person name="Walton C."/>
            <person name="Young S.K."/>
            <person name="Zeng Q."/>
            <person name="Gargeya S."/>
            <person name="Fitzgerald M."/>
            <person name="Haas B."/>
            <person name="Abouelleil A."/>
            <person name="Allen A.W."/>
            <person name="Alvarado L."/>
            <person name="Arachchi H.M."/>
            <person name="Berlin A.M."/>
            <person name="Chapman S.B."/>
            <person name="Gainer-Dewar J."/>
            <person name="Goldberg J."/>
            <person name="Griggs A."/>
            <person name="Gujja S."/>
            <person name="Hansen M."/>
            <person name="Howarth C."/>
            <person name="Imamovic A."/>
            <person name="Ireland A."/>
            <person name="Larimer J."/>
            <person name="McCowan C."/>
            <person name="Murphy C."/>
            <person name="Pearson M."/>
            <person name="Poon T.W."/>
            <person name="Priest M."/>
            <person name="Roberts A."/>
            <person name="Saif S."/>
            <person name="Shea T."/>
            <person name="Sisk P."/>
            <person name="Sykes S."/>
            <person name="Wortman J."/>
            <person name="Nusbaum C."/>
            <person name="Birren B."/>
        </authorList>
    </citation>
    <scope>NUCLEOTIDE SEQUENCE [LARGE SCALE GENOMIC DNA]</scope>
    <source>
        <strain evidence="2">maculatus3</strain>
    </source>
</reference>
<organism evidence="1 2">
    <name type="scientific">Anopheles maculatus</name>
    <dbReference type="NCBI Taxonomy" id="74869"/>
    <lineage>
        <taxon>Eukaryota</taxon>
        <taxon>Metazoa</taxon>
        <taxon>Ecdysozoa</taxon>
        <taxon>Arthropoda</taxon>
        <taxon>Hexapoda</taxon>
        <taxon>Insecta</taxon>
        <taxon>Pterygota</taxon>
        <taxon>Neoptera</taxon>
        <taxon>Endopterygota</taxon>
        <taxon>Diptera</taxon>
        <taxon>Nematocera</taxon>
        <taxon>Culicoidea</taxon>
        <taxon>Culicidae</taxon>
        <taxon>Anophelinae</taxon>
        <taxon>Anopheles</taxon>
        <taxon>Anopheles maculatus group</taxon>
    </lineage>
</organism>
<dbReference type="GO" id="GO:0060271">
    <property type="term" value="P:cilium assembly"/>
    <property type="evidence" value="ECO:0007669"/>
    <property type="project" value="TreeGrafter"/>
</dbReference>
<dbReference type="InterPro" id="IPR040354">
    <property type="entry name" value="TCTN1-3"/>
</dbReference>
<reference evidence="1" key="2">
    <citation type="submission" date="2020-05" db="UniProtKB">
        <authorList>
            <consortium name="EnsemblMetazoa"/>
        </authorList>
    </citation>
    <scope>IDENTIFICATION</scope>
    <source>
        <strain evidence="1">maculatus3</strain>
    </source>
</reference>
<dbReference type="VEuPathDB" id="VectorBase:AMAM005063"/>
<name>A0A182SEB8_9DIPT</name>
<dbReference type="PANTHER" id="PTHR14611">
    <property type="entry name" value="TECTONIC FAMILY MEMBER"/>
    <property type="match status" value="1"/>
</dbReference>
<keyword evidence="2" id="KW-1185">Reference proteome</keyword>
<protein>
    <recommendedName>
        <fullName evidence="3">Tectonic domain-containing protein</fullName>
    </recommendedName>
</protein>
<dbReference type="EnsemblMetazoa" id="AMAM005063-RA">
    <property type="protein sequence ID" value="AMAM005063-PA"/>
    <property type="gene ID" value="AMAM005063"/>
</dbReference>
<evidence type="ECO:0000313" key="1">
    <source>
        <dbReference type="EnsemblMetazoa" id="AMAM005063-PA"/>
    </source>
</evidence>
<proteinExistence type="predicted"/>
<dbReference type="GO" id="GO:0035869">
    <property type="term" value="C:ciliary transition zone"/>
    <property type="evidence" value="ECO:0007669"/>
    <property type="project" value="TreeGrafter"/>
</dbReference>